<reference evidence="4 5" key="1">
    <citation type="submission" date="2023-10" db="EMBL/GenBank/DDBJ databases">
        <title>A novel Glycoside Hydrolase 43-Like Enzyme from Clostrdium boliviensis is an Endo-xylanase, and a Candidate for Xylooligosaccharides Production from Different Xylan Substrates.</title>
        <authorList>
            <person name="Alvarez M.T."/>
            <person name="Rocabado-Villegas L.R."/>
            <person name="Salas-Veizaga D.M."/>
            <person name="Linares-Pasten J.A."/>
            <person name="Gudmundsdottir E.E."/>
            <person name="Hreggvidsson G.O."/>
            <person name="Adlercreutz P."/>
            <person name="Nordberg Karlsson E."/>
        </authorList>
    </citation>
    <scope>NUCLEOTIDE SEQUENCE [LARGE SCALE GENOMIC DNA]</scope>
    <source>
        <strain evidence="4 5">E-1</strain>
    </source>
</reference>
<dbReference type="SUPFAM" id="SSF46689">
    <property type="entry name" value="Homeodomain-like"/>
    <property type="match status" value="1"/>
</dbReference>
<dbReference type="Pfam" id="PF00165">
    <property type="entry name" value="HTH_AraC"/>
    <property type="match status" value="1"/>
</dbReference>
<keyword evidence="2" id="KW-0804">Transcription</keyword>
<dbReference type="Proteomes" id="UP001276854">
    <property type="component" value="Unassembled WGS sequence"/>
</dbReference>
<dbReference type="RefSeq" id="WP_318064318.1">
    <property type="nucleotide sequence ID" value="NZ_JAWONS010000167.1"/>
</dbReference>
<proteinExistence type="predicted"/>
<dbReference type="PROSITE" id="PS01124">
    <property type="entry name" value="HTH_ARAC_FAMILY_2"/>
    <property type="match status" value="1"/>
</dbReference>
<evidence type="ECO:0000313" key="5">
    <source>
        <dbReference type="Proteomes" id="UP001276854"/>
    </source>
</evidence>
<accession>A0ABU4GK81</accession>
<protein>
    <submittedName>
        <fullName evidence="4">AraC family transcriptional regulator</fullName>
    </submittedName>
</protein>
<keyword evidence="1" id="KW-0805">Transcription regulation</keyword>
<gene>
    <name evidence="4" type="ORF">RZO55_10580</name>
</gene>
<organism evidence="4 5">
    <name type="scientific">Clostridium boliviensis</name>
    <dbReference type="NCBI Taxonomy" id="318465"/>
    <lineage>
        <taxon>Bacteria</taxon>
        <taxon>Bacillati</taxon>
        <taxon>Bacillota</taxon>
        <taxon>Clostridia</taxon>
        <taxon>Eubacteriales</taxon>
        <taxon>Clostridiaceae</taxon>
        <taxon>Clostridium</taxon>
    </lineage>
</organism>
<comment type="caution">
    <text evidence="4">The sequence shown here is derived from an EMBL/GenBank/DDBJ whole genome shotgun (WGS) entry which is preliminary data.</text>
</comment>
<dbReference type="InterPro" id="IPR018060">
    <property type="entry name" value="HTH_AraC"/>
</dbReference>
<evidence type="ECO:0000313" key="4">
    <source>
        <dbReference type="EMBL" id="MDW2798021.1"/>
    </source>
</evidence>
<evidence type="ECO:0000256" key="1">
    <source>
        <dbReference type="ARBA" id="ARBA00023015"/>
    </source>
</evidence>
<dbReference type="Gene3D" id="1.10.10.60">
    <property type="entry name" value="Homeodomain-like"/>
    <property type="match status" value="1"/>
</dbReference>
<feature type="domain" description="HTH araC/xylS-type" evidence="3">
    <location>
        <begin position="1"/>
        <end position="32"/>
    </location>
</feature>
<dbReference type="InterPro" id="IPR009057">
    <property type="entry name" value="Homeodomain-like_sf"/>
</dbReference>
<sequence>MATLVCNITEAAMSVGFDDINYFSRVFKKYMNQISKCQIMHKKIFIQTKGTGIPVPLLISSQSLSIDV</sequence>
<evidence type="ECO:0000259" key="3">
    <source>
        <dbReference type="PROSITE" id="PS01124"/>
    </source>
</evidence>
<keyword evidence="5" id="KW-1185">Reference proteome</keyword>
<evidence type="ECO:0000256" key="2">
    <source>
        <dbReference type="ARBA" id="ARBA00023163"/>
    </source>
</evidence>
<name>A0ABU4GK81_9CLOT</name>
<dbReference type="EMBL" id="JAWONS010000167">
    <property type="protein sequence ID" value="MDW2798021.1"/>
    <property type="molecule type" value="Genomic_DNA"/>
</dbReference>